<dbReference type="AlphaFoldDB" id="A0A212T4G4"/>
<reference evidence="3" key="1">
    <citation type="submission" date="2017-06" db="EMBL/GenBank/DDBJ databases">
        <authorList>
            <person name="Varghese N."/>
            <person name="Submissions S."/>
        </authorList>
    </citation>
    <scope>NUCLEOTIDE SEQUENCE [LARGE SCALE GENOMIC DNA]</scope>
    <source>
        <strain evidence="3">DSM 11116</strain>
    </source>
</reference>
<feature type="transmembrane region" description="Helical" evidence="1">
    <location>
        <begin position="36"/>
        <end position="56"/>
    </location>
</feature>
<protein>
    <submittedName>
        <fullName evidence="2">Uncharacterized protein</fullName>
    </submittedName>
</protein>
<keyword evidence="1" id="KW-0472">Membrane</keyword>
<dbReference type="EMBL" id="FYEW01000001">
    <property type="protein sequence ID" value="SNC60726.1"/>
    <property type="molecule type" value="Genomic_DNA"/>
</dbReference>
<evidence type="ECO:0000313" key="2">
    <source>
        <dbReference type="EMBL" id="SNC60726.1"/>
    </source>
</evidence>
<dbReference type="RefSeq" id="WP_088841672.1">
    <property type="nucleotide sequence ID" value="NZ_FYEW01000001.1"/>
</dbReference>
<organism evidence="2 3">
    <name type="scientific">Hymenobacter gelipurpurascens</name>
    <dbReference type="NCBI Taxonomy" id="89968"/>
    <lineage>
        <taxon>Bacteria</taxon>
        <taxon>Pseudomonadati</taxon>
        <taxon>Bacteroidota</taxon>
        <taxon>Cytophagia</taxon>
        <taxon>Cytophagales</taxon>
        <taxon>Hymenobacteraceae</taxon>
        <taxon>Hymenobacter</taxon>
    </lineage>
</organism>
<name>A0A212T4G4_9BACT</name>
<evidence type="ECO:0000256" key="1">
    <source>
        <dbReference type="SAM" id="Phobius"/>
    </source>
</evidence>
<keyword evidence="1" id="KW-0812">Transmembrane</keyword>
<keyword evidence="3" id="KW-1185">Reference proteome</keyword>
<feature type="transmembrane region" description="Helical" evidence="1">
    <location>
        <begin position="6"/>
        <end position="29"/>
    </location>
</feature>
<evidence type="ECO:0000313" key="3">
    <source>
        <dbReference type="Proteomes" id="UP000198131"/>
    </source>
</evidence>
<dbReference type="OrthoDB" id="853672at2"/>
<accession>A0A212T4G4</accession>
<feature type="transmembrane region" description="Helical" evidence="1">
    <location>
        <begin position="85"/>
        <end position="103"/>
    </location>
</feature>
<keyword evidence="1" id="KW-1133">Transmembrane helix</keyword>
<sequence>MNEAHLHLLLNHTPILGCLFGLIVLGIGLGKSNTAVVRTGLVALLVAAALCLPTQLTGEGAEEVLAGTTGISKALVHAHEEAAELGFWALELTGVLAMLALLLPQRERLMIRLTVAGAVLSFGLLARAGNLGGQISHPEARAGYVVPAARPTER</sequence>
<proteinExistence type="predicted"/>
<gene>
    <name evidence="2" type="ORF">SAMN06265337_0319</name>
</gene>
<dbReference type="Proteomes" id="UP000198131">
    <property type="component" value="Unassembled WGS sequence"/>
</dbReference>